<gene>
    <name evidence="14" type="primary">topB</name>
    <name evidence="14" type="ORF">FYW06_27870</name>
</gene>
<accession>A0A5M9GF92</accession>
<organism evidence="14 15">
    <name type="scientific">Bacillus paranthracis</name>
    <dbReference type="NCBI Taxonomy" id="2026186"/>
    <lineage>
        <taxon>Bacteria</taxon>
        <taxon>Bacillati</taxon>
        <taxon>Bacillota</taxon>
        <taxon>Bacilli</taxon>
        <taxon>Bacillales</taxon>
        <taxon>Bacillaceae</taxon>
        <taxon>Bacillus</taxon>
        <taxon>Bacillus cereus group</taxon>
    </lineage>
</organism>
<protein>
    <recommendedName>
        <fullName evidence="3">DNA topoisomerase</fullName>
        <ecNumber evidence="3">5.6.2.1</ecNumber>
    </recommendedName>
    <alternativeName>
        <fullName evidence="12">Omega-protein</fullName>
    </alternativeName>
    <alternativeName>
        <fullName evidence="11">Relaxing enzyme</fullName>
    </alternativeName>
    <alternativeName>
        <fullName evidence="9">Swivelase</fullName>
    </alternativeName>
    <alternativeName>
        <fullName evidence="10">Untwisting enzyme</fullName>
    </alternativeName>
</protein>
<dbReference type="AlphaFoldDB" id="A0A5M9GF92"/>
<comment type="caution">
    <text evidence="14">The sequence shown here is derived from an EMBL/GenBank/DDBJ whole genome shotgun (WGS) entry which is preliminary data.</text>
</comment>
<evidence type="ECO:0000256" key="9">
    <source>
        <dbReference type="ARBA" id="ARBA00030003"/>
    </source>
</evidence>
<evidence type="ECO:0000256" key="5">
    <source>
        <dbReference type="ARBA" id="ARBA00022842"/>
    </source>
</evidence>
<evidence type="ECO:0000256" key="8">
    <source>
        <dbReference type="ARBA" id="ARBA00023235"/>
    </source>
</evidence>
<keyword evidence="6" id="KW-0799">Topoisomerase</keyword>
<dbReference type="Gene3D" id="1.10.290.10">
    <property type="entry name" value="Topoisomerase I, domain 4"/>
    <property type="match status" value="1"/>
</dbReference>
<dbReference type="GO" id="GO:0003677">
    <property type="term" value="F:DNA binding"/>
    <property type="evidence" value="ECO:0007669"/>
    <property type="project" value="UniProtKB-KW"/>
</dbReference>
<keyword evidence="8 14" id="KW-0413">Isomerase</keyword>
<evidence type="ECO:0000256" key="7">
    <source>
        <dbReference type="ARBA" id="ARBA00023125"/>
    </source>
</evidence>
<evidence type="ECO:0000256" key="1">
    <source>
        <dbReference type="ARBA" id="ARBA00000213"/>
    </source>
</evidence>
<dbReference type="InterPro" id="IPR005738">
    <property type="entry name" value="TopoIII"/>
</dbReference>
<dbReference type="PANTHER" id="PTHR11390">
    <property type="entry name" value="PROKARYOTIC DNA TOPOISOMERASE"/>
    <property type="match status" value="1"/>
</dbReference>
<dbReference type="PRINTS" id="PR00417">
    <property type="entry name" value="PRTPISMRASEI"/>
</dbReference>
<dbReference type="InterPro" id="IPR023406">
    <property type="entry name" value="Topo_IA_AS"/>
</dbReference>
<feature type="domain" description="Topo IA-type catalytic" evidence="13">
    <location>
        <begin position="159"/>
        <end position="606"/>
    </location>
</feature>
<evidence type="ECO:0000313" key="15">
    <source>
        <dbReference type="Proteomes" id="UP000325411"/>
    </source>
</evidence>
<dbReference type="InterPro" id="IPR000380">
    <property type="entry name" value="Topo_IA"/>
</dbReference>
<dbReference type="SMART" id="SM00437">
    <property type="entry name" value="TOP1Ac"/>
    <property type="match status" value="1"/>
</dbReference>
<proteinExistence type="inferred from homology"/>
<dbReference type="Pfam" id="PF01131">
    <property type="entry name" value="Topoisom_bac"/>
    <property type="match status" value="1"/>
</dbReference>
<dbReference type="PROSITE" id="PS00396">
    <property type="entry name" value="TOPO_IA_1"/>
    <property type="match status" value="1"/>
</dbReference>
<dbReference type="InterPro" id="IPR003601">
    <property type="entry name" value="Topo_IA_2"/>
</dbReference>
<dbReference type="RefSeq" id="WP_153623544.1">
    <property type="nucleotide sequence ID" value="NZ_CP064082.1"/>
</dbReference>
<dbReference type="InterPro" id="IPR006171">
    <property type="entry name" value="TOPRIM_dom"/>
</dbReference>
<comment type="catalytic activity">
    <reaction evidence="1">
        <text>ATP-independent breakage of single-stranded DNA, followed by passage and rejoining.</text>
        <dbReference type="EC" id="5.6.2.1"/>
    </reaction>
</comment>
<dbReference type="InterPro" id="IPR013824">
    <property type="entry name" value="Topo_IA_cen_sub1"/>
</dbReference>
<dbReference type="InterPro" id="IPR023405">
    <property type="entry name" value="Topo_IA_core_domain"/>
</dbReference>
<dbReference type="InterPro" id="IPR013826">
    <property type="entry name" value="Topo_IA_cen_sub3"/>
</dbReference>
<dbReference type="Gene3D" id="3.40.50.140">
    <property type="match status" value="1"/>
</dbReference>
<dbReference type="Pfam" id="PF13342">
    <property type="entry name" value="Toprim_Crpt"/>
    <property type="match status" value="1"/>
</dbReference>
<dbReference type="GO" id="GO:0003917">
    <property type="term" value="F:DNA topoisomerase type I (single strand cut, ATP-independent) activity"/>
    <property type="evidence" value="ECO:0007669"/>
    <property type="project" value="UniProtKB-EC"/>
</dbReference>
<keyword evidence="7" id="KW-0238">DNA-binding</keyword>
<reference evidence="14 15" key="1">
    <citation type="submission" date="2019-09" db="EMBL/GenBank/DDBJ databases">
        <authorList>
            <person name="Geng P."/>
            <person name="Wan X."/>
            <person name="Zhou G."/>
            <person name="Yuan Z."/>
            <person name="Hu X."/>
        </authorList>
    </citation>
    <scope>NUCLEOTIDE SEQUENCE [LARGE SCALE GENOMIC DNA]</scope>
    <source>
        <strain evidence="14 15">EFR-4</strain>
    </source>
</reference>
<dbReference type="InterPro" id="IPR013825">
    <property type="entry name" value="Topo_IA_cen_sub2"/>
</dbReference>
<dbReference type="Gene3D" id="1.10.460.10">
    <property type="entry name" value="Topoisomerase I, domain 2"/>
    <property type="match status" value="1"/>
</dbReference>
<dbReference type="Proteomes" id="UP000325411">
    <property type="component" value="Unassembled WGS sequence"/>
</dbReference>
<dbReference type="NCBIfam" id="TIGR01056">
    <property type="entry name" value="topB"/>
    <property type="match status" value="1"/>
</dbReference>
<dbReference type="GO" id="GO:0006281">
    <property type="term" value="P:DNA repair"/>
    <property type="evidence" value="ECO:0007669"/>
    <property type="project" value="TreeGrafter"/>
</dbReference>
<dbReference type="InterPro" id="IPR025589">
    <property type="entry name" value="Toprim_C_rpt"/>
</dbReference>
<evidence type="ECO:0000313" key="14">
    <source>
        <dbReference type="EMBL" id="KAA8473263.1"/>
    </source>
</evidence>
<evidence type="ECO:0000256" key="2">
    <source>
        <dbReference type="ARBA" id="ARBA00009446"/>
    </source>
</evidence>
<dbReference type="GO" id="GO:0006310">
    <property type="term" value="P:DNA recombination"/>
    <property type="evidence" value="ECO:0007669"/>
    <property type="project" value="TreeGrafter"/>
</dbReference>
<evidence type="ECO:0000256" key="10">
    <source>
        <dbReference type="ARBA" id="ARBA00031985"/>
    </source>
</evidence>
<dbReference type="GO" id="GO:0043597">
    <property type="term" value="C:cytoplasmic replication fork"/>
    <property type="evidence" value="ECO:0007669"/>
    <property type="project" value="TreeGrafter"/>
</dbReference>
<evidence type="ECO:0000256" key="11">
    <source>
        <dbReference type="ARBA" id="ARBA00032235"/>
    </source>
</evidence>
<evidence type="ECO:0000259" key="13">
    <source>
        <dbReference type="PROSITE" id="PS52039"/>
    </source>
</evidence>
<name>A0A5M9GF92_9BACI</name>
<dbReference type="EC" id="5.6.2.1" evidence="3"/>
<dbReference type="InterPro" id="IPR013497">
    <property type="entry name" value="Topo_IA_cen"/>
</dbReference>
<dbReference type="GO" id="GO:0006265">
    <property type="term" value="P:DNA topological change"/>
    <property type="evidence" value="ECO:0007669"/>
    <property type="project" value="InterPro"/>
</dbReference>
<dbReference type="PROSITE" id="PS52039">
    <property type="entry name" value="TOPO_IA_2"/>
    <property type="match status" value="1"/>
</dbReference>
<evidence type="ECO:0000256" key="4">
    <source>
        <dbReference type="ARBA" id="ARBA00022723"/>
    </source>
</evidence>
<dbReference type="EMBL" id="VXCE01000042">
    <property type="protein sequence ID" value="KAA8473263.1"/>
    <property type="molecule type" value="Genomic_DNA"/>
</dbReference>
<dbReference type="SMART" id="SM00493">
    <property type="entry name" value="TOPRIM"/>
    <property type="match status" value="1"/>
</dbReference>
<dbReference type="PANTHER" id="PTHR11390:SF21">
    <property type="entry name" value="DNA TOPOISOMERASE 3-ALPHA"/>
    <property type="match status" value="1"/>
</dbReference>
<keyword evidence="5" id="KW-0460">Magnesium</keyword>
<dbReference type="SMART" id="SM00436">
    <property type="entry name" value="TOP1Bc"/>
    <property type="match status" value="1"/>
</dbReference>
<evidence type="ECO:0000256" key="12">
    <source>
        <dbReference type="ARBA" id="ARBA00032877"/>
    </source>
</evidence>
<dbReference type="SUPFAM" id="SSF56712">
    <property type="entry name" value="Prokaryotic type I DNA topoisomerase"/>
    <property type="match status" value="1"/>
</dbReference>
<dbReference type="Gene3D" id="2.70.20.10">
    <property type="entry name" value="Topoisomerase I, domain 3"/>
    <property type="match status" value="1"/>
</dbReference>
<dbReference type="CDD" id="cd03362">
    <property type="entry name" value="TOPRIM_TopoIA_TopoIII"/>
    <property type="match status" value="1"/>
</dbReference>
<evidence type="ECO:0000256" key="6">
    <source>
        <dbReference type="ARBA" id="ARBA00023029"/>
    </source>
</evidence>
<dbReference type="CDD" id="cd00186">
    <property type="entry name" value="TOP1Ac"/>
    <property type="match status" value="1"/>
</dbReference>
<dbReference type="InterPro" id="IPR034144">
    <property type="entry name" value="TOPRIM_TopoIII"/>
</dbReference>
<dbReference type="GO" id="GO:0046872">
    <property type="term" value="F:metal ion binding"/>
    <property type="evidence" value="ECO:0007669"/>
    <property type="project" value="UniProtKB-KW"/>
</dbReference>
<dbReference type="InterPro" id="IPR003602">
    <property type="entry name" value="Topo_IA_DNA-bd_dom"/>
</dbReference>
<dbReference type="Pfam" id="PF01751">
    <property type="entry name" value="Toprim"/>
    <property type="match status" value="1"/>
</dbReference>
<evidence type="ECO:0000256" key="3">
    <source>
        <dbReference type="ARBA" id="ARBA00012891"/>
    </source>
</evidence>
<comment type="similarity">
    <text evidence="2">Belongs to the type IA topoisomerase family.</text>
</comment>
<sequence>MTNVTVLAEKPSQADSYADAFPNVKKHDGYYSVPPCNLLPHGANITWGFGHLVELKEPHEYNESWKDWKLDDLPIIPERFSYRVSKNKVSHFNKVKKLIKNTDLVILGTDADREGEAIGRLILLACGYGNKPVKRLWINSLEKTEVIRGFKELQDGKKYSLLFEEAQARQLSDWLVGLNGTRLYSILLRQLGVKETFTVGRVQIPTLKLIYDRKKAIENFKPETFYELEGTCIAQNGSYKGKFKGRFQHRNQIIELLSKHLKNQPKPYMGVVKSVEVKDKKTDAPKLHSLSSLITLVNKKYKYSPSDTLEIVQSLYDAPLKLVTYPRTDSHNITENEFEYLKNNLPGYQQALGIEFTPYTTEAQKRYVDNKAVQEHYAIVLTRNIPTPEILNNLSKEQKNVYFEIAKSVFGMFHHPYRYEETKILTDLNGVELHTTGKVEKSLGWKEMYKTDSVEDEDKNNETEKKLPKVIEGEKVEVKLYDKEGKTQPPKAYTEGDLINMMITCGSDVLDEEAKSILKSVEGLGTEATRPGIIETLKKREYIQVQKNKVLVTPKGEIICKAVEGTLLSKPEMTAQWEKFLREIGKGNQSKTKFVENTKKFVQILIKNAKEEINGLDIKQQIEAIQLQGVIGKCPMCGKDIVERKTFYGCTGYKKGQEDSCKFSLPKEFLGKKISESNAAKLLSGKKTTLIKGLKGKKEFDAYLKLNKGKIEFEFPNNKTKKKVSR</sequence>
<keyword evidence="4" id="KW-0479">Metal-binding</keyword>